<dbReference type="SMART" id="SM00369">
    <property type="entry name" value="LRR_TYP"/>
    <property type="match status" value="7"/>
</dbReference>
<comment type="caution">
    <text evidence="3">The sequence shown here is derived from an EMBL/GenBank/DDBJ whole genome shotgun (WGS) entry which is preliminary data.</text>
</comment>
<dbReference type="PANTHER" id="PTHR45617">
    <property type="entry name" value="LEUCINE RICH REPEAT FAMILY PROTEIN"/>
    <property type="match status" value="1"/>
</dbReference>
<dbReference type="InterPro" id="IPR032675">
    <property type="entry name" value="LRR_dom_sf"/>
</dbReference>
<dbReference type="AlphaFoldDB" id="A0A8J6HU30"/>
<dbReference type="InterPro" id="IPR001611">
    <property type="entry name" value="Leu-rich_rpt"/>
</dbReference>
<evidence type="ECO:0008006" key="5">
    <source>
        <dbReference type="Google" id="ProtNLM"/>
    </source>
</evidence>
<dbReference type="EMBL" id="JABDTM020005663">
    <property type="protein sequence ID" value="KAH0821881.1"/>
    <property type="molecule type" value="Genomic_DNA"/>
</dbReference>
<dbReference type="SMART" id="SM00365">
    <property type="entry name" value="LRR_SD22"/>
    <property type="match status" value="4"/>
</dbReference>
<accession>A0A8J6HU30</accession>
<evidence type="ECO:0000256" key="2">
    <source>
        <dbReference type="ARBA" id="ARBA00022737"/>
    </source>
</evidence>
<evidence type="ECO:0000256" key="1">
    <source>
        <dbReference type="ARBA" id="ARBA00022614"/>
    </source>
</evidence>
<evidence type="ECO:0000313" key="4">
    <source>
        <dbReference type="Proteomes" id="UP000719412"/>
    </source>
</evidence>
<dbReference type="PROSITE" id="PS51450">
    <property type="entry name" value="LRR"/>
    <property type="match status" value="3"/>
</dbReference>
<reference evidence="3" key="1">
    <citation type="journal article" date="2020" name="J Insects Food Feed">
        <title>The yellow mealworm (Tenebrio molitor) genome: a resource for the emerging insects as food and feed industry.</title>
        <authorList>
            <person name="Eriksson T."/>
            <person name="Andere A."/>
            <person name="Kelstrup H."/>
            <person name="Emery V."/>
            <person name="Picard C."/>
        </authorList>
    </citation>
    <scope>NUCLEOTIDE SEQUENCE</scope>
    <source>
        <strain evidence="3">Stoneville</strain>
        <tissue evidence="3">Whole head</tissue>
    </source>
</reference>
<dbReference type="Gene3D" id="3.80.10.10">
    <property type="entry name" value="Ribonuclease Inhibitor"/>
    <property type="match status" value="3"/>
</dbReference>
<proteinExistence type="predicted"/>
<evidence type="ECO:0000313" key="3">
    <source>
        <dbReference type="EMBL" id="KAH0821881.1"/>
    </source>
</evidence>
<protein>
    <recommendedName>
        <fullName evidence="5">Chaoptin</fullName>
    </recommendedName>
</protein>
<keyword evidence="4" id="KW-1185">Reference proteome</keyword>
<reference evidence="3" key="2">
    <citation type="submission" date="2021-08" db="EMBL/GenBank/DDBJ databases">
        <authorList>
            <person name="Eriksson T."/>
        </authorList>
    </citation>
    <scope>NUCLEOTIDE SEQUENCE</scope>
    <source>
        <strain evidence="3">Stoneville</strain>
        <tissue evidence="3">Whole head</tissue>
    </source>
</reference>
<dbReference type="Pfam" id="PF13855">
    <property type="entry name" value="LRR_8"/>
    <property type="match status" value="3"/>
</dbReference>
<gene>
    <name evidence="3" type="ORF">GEV33_000910</name>
</gene>
<dbReference type="PANTHER" id="PTHR45617:SF181">
    <property type="entry name" value="LP04042P"/>
    <property type="match status" value="1"/>
</dbReference>
<dbReference type="InterPro" id="IPR003591">
    <property type="entry name" value="Leu-rich_rpt_typical-subtyp"/>
</dbReference>
<sequence length="459" mass="51246">MPHLQLLDLSHNSLYELDFDTFRNTKKLQVLFVPFNRIAEIPNDLFRFLSSLRIVDFSHNRLRSLPDNLFREAGLERLDVSHNLLGKLPLTSLSVASADTLCELDLSWNSISSLSHGGILSQFKSLSWLDLSYNRLGQVDAGSFKGLPRLSSLNLGHNNQLTLETSGLSFQGLEYTLLHLNLDNVSLSQIPTLFTPNLVTLSLAHNSLPTVSPEIAGNVSSLRHLNLDHNDLSVVPIVTHSLTELTYLSMVANPISRHFDNIDDEFMGLLPSKLHNLTLTGPGLKKLGSGMFQGVNSPVFHLCLRNTSLMKISSDIFKNMVAVRNLSVDVRNNPFLKNLQNPSTGEKPNQPKSTFLTDLKLTGGKWSCDCDLGWVEVWQRKRRQYLCGSSPSVSLPESEFQYSCKHTSDDFRTTLCVNKNNRSLVDVLKSDIECGWSCGSLQHFLTGLIVCPVLINFLV</sequence>
<dbReference type="Proteomes" id="UP000719412">
    <property type="component" value="Unassembled WGS sequence"/>
</dbReference>
<keyword evidence="1" id="KW-0433">Leucine-rich repeat</keyword>
<organism evidence="3 4">
    <name type="scientific">Tenebrio molitor</name>
    <name type="common">Yellow mealworm beetle</name>
    <dbReference type="NCBI Taxonomy" id="7067"/>
    <lineage>
        <taxon>Eukaryota</taxon>
        <taxon>Metazoa</taxon>
        <taxon>Ecdysozoa</taxon>
        <taxon>Arthropoda</taxon>
        <taxon>Hexapoda</taxon>
        <taxon>Insecta</taxon>
        <taxon>Pterygota</taxon>
        <taxon>Neoptera</taxon>
        <taxon>Endopterygota</taxon>
        <taxon>Coleoptera</taxon>
        <taxon>Polyphaga</taxon>
        <taxon>Cucujiformia</taxon>
        <taxon>Tenebrionidae</taxon>
        <taxon>Tenebrio</taxon>
    </lineage>
</organism>
<dbReference type="SUPFAM" id="SSF52058">
    <property type="entry name" value="L domain-like"/>
    <property type="match status" value="1"/>
</dbReference>
<dbReference type="Pfam" id="PF00560">
    <property type="entry name" value="LRR_1"/>
    <property type="match status" value="1"/>
</dbReference>
<keyword evidence="2" id="KW-0677">Repeat</keyword>
<name>A0A8J6HU30_TENMO</name>